<protein>
    <submittedName>
        <fullName evidence="12">Uncharacterized protein</fullName>
    </submittedName>
</protein>
<feature type="domain" description="NOL9 C-terminal" evidence="11">
    <location>
        <begin position="376"/>
        <end position="471"/>
    </location>
</feature>
<dbReference type="InterPro" id="IPR027417">
    <property type="entry name" value="P-loop_NTPase"/>
</dbReference>
<dbReference type="FunCoup" id="A0A1Z5RCF5">
    <property type="interactions" value="964"/>
</dbReference>
<feature type="domain" description="Clp1 P-loop" evidence="10">
    <location>
        <begin position="172"/>
        <end position="354"/>
    </location>
</feature>
<dbReference type="InterPro" id="IPR045116">
    <property type="entry name" value="Clp1/Grc3"/>
</dbReference>
<accession>A0A1Z5RCF5</accession>
<keyword evidence="13" id="KW-1185">Reference proteome</keyword>
<keyword evidence="5" id="KW-0547">Nucleotide-binding</keyword>
<dbReference type="ExpressionAtlas" id="A0A1Z5RCF5">
    <property type="expression patterns" value="baseline and differential"/>
</dbReference>
<reference evidence="13" key="2">
    <citation type="journal article" date="2018" name="Plant J.">
        <title>The Sorghum bicolor reference genome: improved assembly, gene annotations, a transcriptome atlas, and signatures of genome organization.</title>
        <authorList>
            <person name="McCormick R.F."/>
            <person name="Truong S.K."/>
            <person name="Sreedasyam A."/>
            <person name="Jenkins J."/>
            <person name="Shu S."/>
            <person name="Sims D."/>
            <person name="Kennedy M."/>
            <person name="Amirebrahimi M."/>
            <person name="Weers B.D."/>
            <person name="McKinley B."/>
            <person name="Mattison A."/>
            <person name="Morishige D.T."/>
            <person name="Grimwood J."/>
            <person name="Schmutz J."/>
            <person name="Mullet J.E."/>
        </authorList>
    </citation>
    <scope>NUCLEOTIDE SEQUENCE [LARGE SCALE GENOMIC DNA]</scope>
    <source>
        <strain evidence="13">cv. BTx623</strain>
    </source>
</reference>
<reference evidence="12 13" key="1">
    <citation type="journal article" date="2009" name="Nature">
        <title>The Sorghum bicolor genome and the diversification of grasses.</title>
        <authorList>
            <person name="Paterson A.H."/>
            <person name="Bowers J.E."/>
            <person name="Bruggmann R."/>
            <person name="Dubchak I."/>
            <person name="Grimwood J."/>
            <person name="Gundlach H."/>
            <person name="Haberer G."/>
            <person name="Hellsten U."/>
            <person name="Mitros T."/>
            <person name="Poliakov A."/>
            <person name="Schmutz J."/>
            <person name="Spannagl M."/>
            <person name="Tang H."/>
            <person name="Wang X."/>
            <person name="Wicker T."/>
            <person name="Bharti A.K."/>
            <person name="Chapman J."/>
            <person name="Feltus F.A."/>
            <person name="Gowik U."/>
            <person name="Grigoriev I.V."/>
            <person name="Lyons E."/>
            <person name="Maher C.A."/>
            <person name="Martis M."/>
            <person name="Narechania A."/>
            <person name="Otillar R.P."/>
            <person name="Penning B.W."/>
            <person name="Salamov A.A."/>
            <person name="Wang Y."/>
            <person name="Zhang L."/>
            <person name="Carpita N.C."/>
            <person name="Freeling M."/>
            <person name="Gingle A.R."/>
            <person name="Hash C.T."/>
            <person name="Keller B."/>
            <person name="Klein P."/>
            <person name="Kresovich S."/>
            <person name="McCann M.C."/>
            <person name="Ming R."/>
            <person name="Peterson D.G."/>
            <person name="Mehboob-ur-Rahman"/>
            <person name="Ware D."/>
            <person name="Westhoff P."/>
            <person name="Mayer K.F."/>
            <person name="Messing J."/>
            <person name="Rokhsar D.S."/>
        </authorList>
    </citation>
    <scope>NUCLEOTIDE SEQUENCE [LARGE SCALE GENOMIC DNA]</scope>
    <source>
        <strain evidence="13">cv. BTx623</strain>
    </source>
</reference>
<dbReference type="PROSITE" id="PS51375">
    <property type="entry name" value="PPR"/>
    <property type="match status" value="1"/>
</dbReference>
<evidence type="ECO:0000259" key="10">
    <source>
        <dbReference type="Pfam" id="PF16575"/>
    </source>
</evidence>
<dbReference type="InterPro" id="IPR057570">
    <property type="entry name" value="NOL9_C"/>
</dbReference>
<keyword evidence="8" id="KW-0539">Nucleus</keyword>
<evidence type="ECO:0000259" key="11">
    <source>
        <dbReference type="Pfam" id="PF25467"/>
    </source>
</evidence>
<dbReference type="Pfam" id="PF16575">
    <property type="entry name" value="CLP1_P"/>
    <property type="match status" value="1"/>
</dbReference>
<dbReference type="Pfam" id="PF25467">
    <property type="entry name" value="NOL9_C"/>
    <property type="match status" value="1"/>
</dbReference>
<dbReference type="GO" id="GO:0005634">
    <property type="term" value="C:nucleus"/>
    <property type="evidence" value="ECO:0000318"/>
    <property type="project" value="GO_Central"/>
</dbReference>
<evidence type="ECO:0000256" key="6">
    <source>
        <dbReference type="ARBA" id="ARBA00022777"/>
    </source>
</evidence>
<evidence type="ECO:0000256" key="3">
    <source>
        <dbReference type="ARBA" id="ARBA00022552"/>
    </source>
</evidence>
<dbReference type="Proteomes" id="UP000000768">
    <property type="component" value="Chromosome 6"/>
</dbReference>
<comment type="subcellular location">
    <subcellularLocation>
        <location evidence="1">Nucleus</location>
        <location evidence="1">Nucleolus</location>
    </subcellularLocation>
</comment>
<dbReference type="InterPro" id="IPR032319">
    <property type="entry name" value="CLP1_P"/>
</dbReference>
<evidence type="ECO:0000256" key="4">
    <source>
        <dbReference type="ARBA" id="ARBA00022679"/>
    </source>
</evidence>
<comment type="similarity">
    <text evidence="2">Belongs to the Clp1 family. NOL9/GRC3 subfamily.</text>
</comment>
<proteinExistence type="inferred from homology"/>
<dbReference type="GO" id="GO:0005524">
    <property type="term" value="F:ATP binding"/>
    <property type="evidence" value="ECO:0007669"/>
    <property type="project" value="UniProtKB-KW"/>
</dbReference>
<dbReference type="PANTHER" id="PTHR12755:SF3">
    <property type="entry name" value="POLYNUCLEOTIDE 5'-HYDROXYL-KINASE NOL9"/>
    <property type="match status" value="1"/>
</dbReference>
<dbReference type="GO" id="GO:0000448">
    <property type="term" value="P:cleavage in ITS2 between 5.8S rRNA and LSU-rRNA of tricistronic rRNA transcript (SSU-rRNA, 5.8S rRNA, LSU-rRNA)"/>
    <property type="evidence" value="ECO:0000318"/>
    <property type="project" value="GO_Central"/>
</dbReference>
<dbReference type="STRING" id="4558.A0A1Z5RCF5"/>
<dbReference type="GO" id="GO:0051731">
    <property type="term" value="F:polynucleotide 5'-hydroxyl-kinase activity"/>
    <property type="evidence" value="ECO:0000318"/>
    <property type="project" value="GO_Central"/>
</dbReference>
<evidence type="ECO:0000256" key="7">
    <source>
        <dbReference type="ARBA" id="ARBA00022840"/>
    </source>
</evidence>
<dbReference type="PANTHER" id="PTHR12755">
    <property type="entry name" value="CLEAVAGE/POLYADENYLATION FACTOR IA SUBUNIT CLP1P"/>
    <property type="match status" value="1"/>
</dbReference>
<dbReference type="OMA" id="WEGITGE"/>
<sequence length="491" mass="55255">MSLVLSSLCHGSRLVVNYLQALADRRTLLVARRRLVDVDAASSTRSPATRHHPPRRAVQFWLHVNVMMSSPRRPRALRVRWSRRTRAHVQAATAMLLRQSGSNNVFVSTTLLNMYCKLGAISDAHRVSDEMPHRNAVSWAAMVSRYATGKCTEEAFELFLLMLLQKCPLETNEYKKVGYLDIDVGQPEFTPPGFVSLHVFEEKPKDLTILYLRNPKRCFFFGDICAKRNPKLLLTYIFGLHDYFLQEFYCLGEVGNPKKSAIPLVINTSGWVKGTGLQVLTDMLKYVSPSHVIRVSTIVERKNLPGGMFWMNEGEGDSSVNVVEIPAAQNSPRHMLAKKEARIMRDLRLIAYFRQCLPREFPVFCFDDLVQGFGSIHPFRLPLSKIHVIDLHCQVSLSGTDVQRFLNGTIVGVATNDPPPLSTECSTPCCIGLGFIKAIHISEDCIHLITPVSHKLMEKVDILLLSSIAVPSCLLQASDTLTDITDRLREL</sequence>
<keyword evidence="4" id="KW-0808">Transferase</keyword>
<evidence type="ECO:0000256" key="9">
    <source>
        <dbReference type="PROSITE-ProRule" id="PRU00708"/>
    </source>
</evidence>
<dbReference type="InParanoid" id="A0A1Z5RCF5"/>
<dbReference type="Pfam" id="PF01535">
    <property type="entry name" value="PPR"/>
    <property type="match status" value="2"/>
</dbReference>
<feature type="repeat" description="PPR" evidence="9">
    <location>
        <begin position="104"/>
        <end position="138"/>
    </location>
</feature>
<dbReference type="AlphaFoldDB" id="A0A1Z5RCF5"/>
<name>A0A1Z5RCF5_SORBI</name>
<evidence type="ECO:0000256" key="5">
    <source>
        <dbReference type="ARBA" id="ARBA00022741"/>
    </source>
</evidence>
<keyword evidence="6" id="KW-0418">Kinase</keyword>
<keyword evidence="3" id="KW-0698">rRNA processing</keyword>
<dbReference type="InterPro" id="IPR002885">
    <property type="entry name" value="PPR_rpt"/>
</dbReference>
<dbReference type="GO" id="GO:0005730">
    <property type="term" value="C:nucleolus"/>
    <property type="evidence" value="ECO:0007669"/>
    <property type="project" value="UniProtKB-SubCell"/>
</dbReference>
<dbReference type="Gene3D" id="3.40.50.300">
    <property type="entry name" value="P-loop containing nucleotide triphosphate hydrolases"/>
    <property type="match status" value="1"/>
</dbReference>
<evidence type="ECO:0000256" key="1">
    <source>
        <dbReference type="ARBA" id="ARBA00004604"/>
    </source>
</evidence>
<organism evidence="12 13">
    <name type="scientific">Sorghum bicolor</name>
    <name type="common">Sorghum</name>
    <name type="synonym">Sorghum vulgare</name>
    <dbReference type="NCBI Taxonomy" id="4558"/>
    <lineage>
        <taxon>Eukaryota</taxon>
        <taxon>Viridiplantae</taxon>
        <taxon>Streptophyta</taxon>
        <taxon>Embryophyta</taxon>
        <taxon>Tracheophyta</taxon>
        <taxon>Spermatophyta</taxon>
        <taxon>Magnoliopsida</taxon>
        <taxon>Liliopsida</taxon>
        <taxon>Poales</taxon>
        <taxon>Poaceae</taxon>
        <taxon>PACMAD clade</taxon>
        <taxon>Panicoideae</taxon>
        <taxon>Andropogonodae</taxon>
        <taxon>Andropogoneae</taxon>
        <taxon>Sorghinae</taxon>
        <taxon>Sorghum</taxon>
    </lineage>
</organism>
<evidence type="ECO:0000313" key="13">
    <source>
        <dbReference type="Proteomes" id="UP000000768"/>
    </source>
</evidence>
<dbReference type="Gramene" id="OQU81161">
    <property type="protein sequence ID" value="OQU81161"/>
    <property type="gene ID" value="SORBI_3006G020000"/>
</dbReference>
<dbReference type="NCBIfam" id="TIGR00756">
    <property type="entry name" value="PPR"/>
    <property type="match status" value="1"/>
</dbReference>
<gene>
    <name evidence="12" type="ORF">SORBI_3006G020000</name>
</gene>
<evidence type="ECO:0000256" key="8">
    <source>
        <dbReference type="ARBA" id="ARBA00023242"/>
    </source>
</evidence>
<dbReference type="EMBL" id="CM000765">
    <property type="protein sequence ID" value="OQU81161.1"/>
    <property type="molecule type" value="Genomic_DNA"/>
</dbReference>
<evidence type="ECO:0000256" key="2">
    <source>
        <dbReference type="ARBA" id="ARBA00011003"/>
    </source>
</evidence>
<keyword evidence="7" id="KW-0067">ATP-binding</keyword>
<evidence type="ECO:0000313" key="12">
    <source>
        <dbReference type="EMBL" id="OQU81161.1"/>
    </source>
</evidence>